<keyword evidence="15" id="KW-0675">Receptor</keyword>
<dbReference type="InterPro" id="IPR000531">
    <property type="entry name" value="Beta-barrel_TonB"/>
</dbReference>
<keyword evidence="3 10" id="KW-1134">Transmembrane beta strand</keyword>
<dbReference type="PANTHER" id="PTHR30069:SF53">
    <property type="entry name" value="COLICIN I RECEPTOR-RELATED"/>
    <property type="match status" value="1"/>
</dbReference>
<keyword evidence="4 10" id="KW-0812">Transmembrane</keyword>
<comment type="caution">
    <text evidence="15">The sequence shown here is derived from an EMBL/GenBank/DDBJ whole genome shotgun (WGS) entry which is preliminary data.</text>
</comment>
<sequence length="785" mass="86804">MSLRTRPTPLALMIASLVFTTIQAPAMAAGEPVPDPDAKDRVERIVVTAAGYETKVIDAPASVTVVTREDLATKPYSGLADALRDIEGIDVGSGQDKNGNLSITMRGLPAEYTLVLIDGRRQNDTGDIGPNNFGNSQYMYMPPLAAIERIEVVRGPMSTLYGTDAIGGVVNIITRRTLDAWHGDVSVAGTLQEDDQYGNDQKVDFYLTGPINEALSLALRGSGYWREPSEPGYVTELPLPDGSTWTDSGSFGDRKIVGGKSWNYGATLDYNLTEKQRFALSYDLAKQRYDNTQSQVGTLDSAENMWRAGGNGLVEPRVGYAPYQRVQREQAVLSHIGTFDAGVWRNSITHSISENLGRSLPLSLAERAAFQQLWDQAVADQGVSRPVLTDDIRAVIESEYLPRPNRPLKLTNWIFDSTFEMSFARNKLVTGVQYLDVSMEDGVFGFYGSDYRAGTTQDHRQWAIFAENSFDATNSLTLTTGARYDHHNIFSGQWSPRVYLNYSINPDWTVKGGISTGYKAPKPNDLFPGITGFGRQGTIPLVGSPNLQPETSVNYEAAVYFDNAYDFTANLTVFYNEFDDKIIRQDSAPNCEIAQPGQYCVDIGEGWADLGYDYFTQYANVDKAVTKGAEVYAEYDITDALSVRGNYTYTHSEVRSGADKGLPLVNTPEHMANATLSYALTDALSFDLRAEVRGERFRGTANVTGPAGPETVEEYYKAYELLHLGANYELSESWTLRARINNLLDTDLSSRSCLLADNEVEYLCSPDYNTAERARSFWFSASYSF</sequence>
<dbReference type="GO" id="GO:0044718">
    <property type="term" value="P:siderophore transmembrane transport"/>
    <property type="evidence" value="ECO:0007669"/>
    <property type="project" value="TreeGrafter"/>
</dbReference>
<evidence type="ECO:0000256" key="2">
    <source>
        <dbReference type="ARBA" id="ARBA00022448"/>
    </source>
</evidence>
<keyword evidence="7 11" id="KW-0798">TonB box</keyword>
<dbReference type="CDD" id="cd01347">
    <property type="entry name" value="ligand_gated_channel"/>
    <property type="match status" value="1"/>
</dbReference>
<evidence type="ECO:0000256" key="3">
    <source>
        <dbReference type="ARBA" id="ARBA00022452"/>
    </source>
</evidence>
<reference evidence="15 16" key="1">
    <citation type="submission" date="2018-05" db="EMBL/GenBank/DDBJ databases">
        <title>Freshwater and sediment microbial communities from various areas in North America, analyzing microbe dynamics in response to fracking.</title>
        <authorList>
            <person name="Lamendella R."/>
        </authorList>
    </citation>
    <scope>NUCLEOTIDE SEQUENCE [LARGE SCALE GENOMIC DNA]</scope>
    <source>
        <strain evidence="15 16">125B1</strain>
    </source>
</reference>
<evidence type="ECO:0000256" key="10">
    <source>
        <dbReference type="PROSITE-ProRule" id="PRU01360"/>
    </source>
</evidence>
<evidence type="ECO:0000256" key="9">
    <source>
        <dbReference type="ARBA" id="ARBA00023237"/>
    </source>
</evidence>
<protein>
    <submittedName>
        <fullName evidence="15">Outer membrane receptor for ferrienterochelin and colicins</fullName>
    </submittedName>
</protein>
<dbReference type="Pfam" id="PF07715">
    <property type="entry name" value="Plug"/>
    <property type="match status" value="1"/>
</dbReference>
<gene>
    <name evidence="15" type="ORF">DET45_104199</name>
</gene>
<comment type="subcellular location">
    <subcellularLocation>
        <location evidence="1 10">Cell outer membrane</location>
        <topology evidence="1 10">Multi-pass membrane protein</topology>
    </subcellularLocation>
</comment>
<feature type="signal peptide" evidence="12">
    <location>
        <begin position="1"/>
        <end position="28"/>
    </location>
</feature>
<evidence type="ECO:0000313" key="16">
    <source>
        <dbReference type="Proteomes" id="UP000246964"/>
    </source>
</evidence>
<dbReference type="InterPro" id="IPR039426">
    <property type="entry name" value="TonB-dep_rcpt-like"/>
</dbReference>
<evidence type="ECO:0000256" key="6">
    <source>
        <dbReference type="ARBA" id="ARBA00023065"/>
    </source>
</evidence>
<evidence type="ECO:0000313" key="15">
    <source>
        <dbReference type="EMBL" id="PWW14260.1"/>
    </source>
</evidence>
<keyword evidence="5 12" id="KW-0732">Signal</keyword>
<evidence type="ECO:0000259" key="13">
    <source>
        <dbReference type="Pfam" id="PF00593"/>
    </source>
</evidence>
<feature type="domain" description="TonB-dependent receptor-like beta-barrel" evidence="13">
    <location>
        <begin position="267"/>
        <end position="743"/>
    </location>
</feature>
<comment type="similarity">
    <text evidence="10 11">Belongs to the TonB-dependent receptor family.</text>
</comment>
<dbReference type="GO" id="GO:0009279">
    <property type="term" value="C:cell outer membrane"/>
    <property type="evidence" value="ECO:0007669"/>
    <property type="project" value="UniProtKB-SubCell"/>
</dbReference>
<feature type="chain" id="PRO_5016445226" evidence="12">
    <location>
        <begin position="29"/>
        <end position="785"/>
    </location>
</feature>
<evidence type="ECO:0000256" key="11">
    <source>
        <dbReference type="RuleBase" id="RU003357"/>
    </source>
</evidence>
<dbReference type="EMBL" id="QGTT01000004">
    <property type="protein sequence ID" value="PWW14260.1"/>
    <property type="molecule type" value="Genomic_DNA"/>
</dbReference>
<dbReference type="GO" id="GO:0015344">
    <property type="term" value="F:siderophore uptake transmembrane transporter activity"/>
    <property type="evidence" value="ECO:0007669"/>
    <property type="project" value="TreeGrafter"/>
</dbReference>
<name>A0A317QAD0_9GAMM</name>
<dbReference type="PROSITE" id="PS52016">
    <property type="entry name" value="TONB_DEPENDENT_REC_3"/>
    <property type="match status" value="1"/>
</dbReference>
<evidence type="ECO:0000256" key="5">
    <source>
        <dbReference type="ARBA" id="ARBA00022729"/>
    </source>
</evidence>
<dbReference type="Proteomes" id="UP000246964">
    <property type="component" value="Unassembled WGS sequence"/>
</dbReference>
<evidence type="ECO:0000256" key="4">
    <source>
        <dbReference type="ARBA" id="ARBA00022692"/>
    </source>
</evidence>
<evidence type="ECO:0000256" key="7">
    <source>
        <dbReference type="ARBA" id="ARBA00023077"/>
    </source>
</evidence>
<proteinExistence type="inferred from homology"/>
<dbReference type="InterPro" id="IPR012910">
    <property type="entry name" value="Plug_dom"/>
</dbReference>
<evidence type="ECO:0000256" key="8">
    <source>
        <dbReference type="ARBA" id="ARBA00023136"/>
    </source>
</evidence>
<dbReference type="AlphaFoldDB" id="A0A317QAD0"/>
<keyword evidence="2 10" id="KW-0813">Transport</keyword>
<dbReference type="InterPro" id="IPR036942">
    <property type="entry name" value="Beta-barrel_TonB_sf"/>
</dbReference>
<feature type="domain" description="TonB-dependent receptor plug" evidence="14">
    <location>
        <begin position="56"/>
        <end position="169"/>
    </location>
</feature>
<evidence type="ECO:0000256" key="12">
    <source>
        <dbReference type="SAM" id="SignalP"/>
    </source>
</evidence>
<keyword evidence="6" id="KW-0406">Ion transport</keyword>
<keyword evidence="16" id="KW-1185">Reference proteome</keyword>
<keyword evidence="8 10" id="KW-0472">Membrane</keyword>
<dbReference type="PANTHER" id="PTHR30069">
    <property type="entry name" value="TONB-DEPENDENT OUTER MEMBRANE RECEPTOR"/>
    <property type="match status" value="1"/>
</dbReference>
<accession>A0A317QAD0</accession>
<keyword evidence="9 10" id="KW-0998">Cell outer membrane</keyword>
<organism evidence="15 16">
    <name type="scientific">Pseudidiomarina maritima</name>
    <dbReference type="NCBI Taxonomy" id="519453"/>
    <lineage>
        <taxon>Bacteria</taxon>
        <taxon>Pseudomonadati</taxon>
        <taxon>Pseudomonadota</taxon>
        <taxon>Gammaproteobacteria</taxon>
        <taxon>Alteromonadales</taxon>
        <taxon>Idiomarinaceae</taxon>
        <taxon>Pseudidiomarina</taxon>
    </lineage>
</organism>
<dbReference type="SUPFAM" id="SSF56935">
    <property type="entry name" value="Porins"/>
    <property type="match status" value="1"/>
</dbReference>
<evidence type="ECO:0000256" key="1">
    <source>
        <dbReference type="ARBA" id="ARBA00004571"/>
    </source>
</evidence>
<dbReference type="Gene3D" id="2.170.130.10">
    <property type="entry name" value="TonB-dependent receptor, plug domain"/>
    <property type="match status" value="1"/>
</dbReference>
<dbReference type="Gene3D" id="2.40.170.20">
    <property type="entry name" value="TonB-dependent receptor, beta-barrel domain"/>
    <property type="match status" value="1"/>
</dbReference>
<dbReference type="InterPro" id="IPR037066">
    <property type="entry name" value="Plug_dom_sf"/>
</dbReference>
<dbReference type="RefSeq" id="WP_258306597.1">
    <property type="nucleotide sequence ID" value="NZ_QGTT01000004.1"/>
</dbReference>
<dbReference type="Pfam" id="PF00593">
    <property type="entry name" value="TonB_dep_Rec_b-barrel"/>
    <property type="match status" value="1"/>
</dbReference>
<evidence type="ECO:0000259" key="14">
    <source>
        <dbReference type="Pfam" id="PF07715"/>
    </source>
</evidence>